<reference evidence="1 2" key="1">
    <citation type="submission" date="2018-06" db="EMBL/GenBank/DDBJ databases">
        <authorList>
            <consortium name="Pathogen Informatics"/>
            <person name="Doyle S."/>
        </authorList>
    </citation>
    <scope>NUCLEOTIDE SEQUENCE [LARGE SCALE GENOMIC DNA]</scope>
    <source>
        <strain evidence="1 2">NCTC9045</strain>
    </source>
</reference>
<sequence>MCQYCHQLGFGTGFQTQRFARMNQGLNHAAVLVNFDRINKEVIAVIAVGFPRTFERGVNGTQTVLQDLWETEQCRQTLALCFTSFH</sequence>
<dbReference type="Proteomes" id="UP000254503">
    <property type="component" value="Unassembled WGS sequence"/>
</dbReference>
<evidence type="ECO:0000313" key="2">
    <source>
        <dbReference type="Proteomes" id="UP000254503"/>
    </source>
</evidence>
<dbReference type="EMBL" id="UGDD01000002">
    <property type="protein sequence ID" value="STJ53200.1"/>
    <property type="molecule type" value="Genomic_DNA"/>
</dbReference>
<gene>
    <name evidence="1" type="ORF">NCTC9045_01027</name>
</gene>
<protein>
    <submittedName>
        <fullName evidence="1">Uncharacterized protein</fullName>
    </submittedName>
</protein>
<organism evidence="1 2">
    <name type="scientific">Escherichia coli</name>
    <dbReference type="NCBI Taxonomy" id="562"/>
    <lineage>
        <taxon>Bacteria</taxon>
        <taxon>Pseudomonadati</taxon>
        <taxon>Pseudomonadota</taxon>
        <taxon>Gammaproteobacteria</taxon>
        <taxon>Enterobacterales</taxon>
        <taxon>Enterobacteriaceae</taxon>
        <taxon>Escherichia</taxon>
    </lineage>
</organism>
<evidence type="ECO:0000313" key="1">
    <source>
        <dbReference type="EMBL" id="STJ53200.1"/>
    </source>
</evidence>
<name>A0A376WW70_ECOLX</name>
<dbReference type="AlphaFoldDB" id="A0A376WW70"/>
<accession>A0A376WW70</accession>
<proteinExistence type="predicted"/>